<keyword evidence="3" id="KW-1185">Reference proteome</keyword>
<evidence type="ECO:0000313" key="3">
    <source>
        <dbReference type="Proteomes" id="UP000886523"/>
    </source>
</evidence>
<comment type="caution">
    <text evidence="2">The sequence shown here is derived from an EMBL/GenBank/DDBJ whole genome shotgun (WGS) entry which is preliminary data.</text>
</comment>
<name>A0A9P6DLR1_9AGAM</name>
<proteinExistence type="predicted"/>
<reference evidence="2" key="1">
    <citation type="journal article" date="2020" name="Nat. Commun.">
        <title>Large-scale genome sequencing of mycorrhizal fungi provides insights into the early evolution of symbiotic traits.</title>
        <authorList>
            <person name="Miyauchi S."/>
            <person name="Kiss E."/>
            <person name="Kuo A."/>
            <person name="Drula E."/>
            <person name="Kohler A."/>
            <person name="Sanchez-Garcia M."/>
            <person name="Morin E."/>
            <person name="Andreopoulos B."/>
            <person name="Barry K.W."/>
            <person name="Bonito G."/>
            <person name="Buee M."/>
            <person name="Carver A."/>
            <person name="Chen C."/>
            <person name="Cichocki N."/>
            <person name="Clum A."/>
            <person name="Culley D."/>
            <person name="Crous P.W."/>
            <person name="Fauchery L."/>
            <person name="Girlanda M."/>
            <person name="Hayes R.D."/>
            <person name="Keri Z."/>
            <person name="LaButti K."/>
            <person name="Lipzen A."/>
            <person name="Lombard V."/>
            <person name="Magnuson J."/>
            <person name="Maillard F."/>
            <person name="Murat C."/>
            <person name="Nolan M."/>
            <person name="Ohm R.A."/>
            <person name="Pangilinan J."/>
            <person name="Pereira M.F."/>
            <person name="Perotto S."/>
            <person name="Peter M."/>
            <person name="Pfister S."/>
            <person name="Riley R."/>
            <person name="Sitrit Y."/>
            <person name="Stielow J.B."/>
            <person name="Szollosi G."/>
            <person name="Zifcakova L."/>
            <person name="Stursova M."/>
            <person name="Spatafora J.W."/>
            <person name="Tedersoo L."/>
            <person name="Vaario L.M."/>
            <person name="Yamada A."/>
            <person name="Yan M."/>
            <person name="Wang P."/>
            <person name="Xu J."/>
            <person name="Bruns T."/>
            <person name="Baldrian P."/>
            <person name="Vilgalys R."/>
            <person name="Dunand C."/>
            <person name="Henrissat B."/>
            <person name="Grigoriev I.V."/>
            <person name="Hibbett D."/>
            <person name="Nagy L.G."/>
            <person name="Martin F.M."/>
        </authorList>
    </citation>
    <scope>NUCLEOTIDE SEQUENCE</scope>
    <source>
        <strain evidence="2">UP504</strain>
    </source>
</reference>
<dbReference type="EMBL" id="MU129123">
    <property type="protein sequence ID" value="KAF9506107.1"/>
    <property type="molecule type" value="Genomic_DNA"/>
</dbReference>
<feature type="compositionally biased region" description="Basic and acidic residues" evidence="1">
    <location>
        <begin position="24"/>
        <end position="35"/>
    </location>
</feature>
<sequence>MVFESIHQLEPTPSTSRVGGSRPGAEHKRSRAESRQHYLGLSARSYETIHRESPDHLMLV</sequence>
<feature type="region of interest" description="Disordered" evidence="1">
    <location>
        <begin position="1"/>
        <end position="35"/>
    </location>
</feature>
<evidence type="ECO:0000313" key="2">
    <source>
        <dbReference type="EMBL" id="KAF9506107.1"/>
    </source>
</evidence>
<accession>A0A9P6DLR1</accession>
<organism evidence="2 3">
    <name type="scientific">Hydnum rufescens UP504</name>
    <dbReference type="NCBI Taxonomy" id="1448309"/>
    <lineage>
        <taxon>Eukaryota</taxon>
        <taxon>Fungi</taxon>
        <taxon>Dikarya</taxon>
        <taxon>Basidiomycota</taxon>
        <taxon>Agaricomycotina</taxon>
        <taxon>Agaricomycetes</taxon>
        <taxon>Cantharellales</taxon>
        <taxon>Hydnaceae</taxon>
        <taxon>Hydnum</taxon>
    </lineage>
</organism>
<protein>
    <submittedName>
        <fullName evidence="2">Uncharacterized protein</fullName>
    </submittedName>
</protein>
<feature type="non-terminal residue" evidence="2">
    <location>
        <position position="60"/>
    </location>
</feature>
<evidence type="ECO:0000256" key="1">
    <source>
        <dbReference type="SAM" id="MobiDB-lite"/>
    </source>
</evidence>
<dbReference type="Proteomes" id="UP000886523">
    <property type="component" value="Unassembled WGS sequence"/>
</dbReference>
<gene>
    <name evidence="2" type="ORF">BS47DRAFT_1353244</name>
</gene>
<dbReference type="AlphaFoldDB" id="A0A9P6DLR1"/>